<evidence type="ECO:0000256" key="1">
    <source>
        <dbReference type="ARBA" id="ARBA00003384"/>
    </source>
</evidence>
<evidence type="ECO:0000256" key="6">
    <source>
        <dbReference type="ARBA" id="ARBA00022475"/>
    </source>
</evidence>
<dbReference type="GO" id="GO:0048472">
    <property type="term" value="F:threonine-phosphate decarboxylase activity"/>
    <property type="evidence" value="ECO:0007669"/>
    <property type="project" value="InterPro"/>
</dbReference>
<proteinExistence type="inferred from homology"/>
<dbReference type="InterPro" id="IPR004485">
    <property type="entry name" value="Cobalamin_biosynth_CobD/CbiB"/>
</dbReference>
<dbReference type="NCBIfam" id="NF002281">
    <property type="entry name" value="PRK01209.2-5"/>
    <property type="match status" value="1"/>
</dbReference>
<comment type="function">
    <text evidence="1 11">Converts cobyric acid to cobinamide by the addition of aminopropanol on the F carboxylic group.</text>
</comment>
<keyword evidence="7 11" id="KW-0169">Cobalamin biosynthesis</keyword>
<gene>
    <name evidence="11" type="primary">cobD</name>
    <name evidence="12" type="ORF">CA615_07965</name>
</gene>
<keyword evidence="10 11" id="KW-0472">Membrane</keyword>
<evidence type="ECO:0000256" key="5">
    <source>
        <dbReference type="ARBA" id="ARBA00016185"/>
    </source>
</evidence>
<dbReference type="Proteomes" id="UP000248557">
    <property type="component" value="Unassembled WGS sequence"/>
</dbReference>
<keyword evidence="6 11" id="KW-1003">Cell membrane</keyword>
<keyword evidence="9 11" id="KW-1133">Transmembrane helix</keyword>
<evidence type="ECO:0000313" key="13">
    <source>
        <dbReference type="Proteomes" id="UP000248557"/>
    </source>
</evidence>
<dbReference type="HAMAP" id="MF_00024">
    <property type="entry name" value="CobD_CbiB"/>
    <property type="match status" value="1"/>
</dbReference>
<comment type="pathway">
    <text evidence="3 11">Cofactor biosynthesis; adenosylcobalamin biosynthesis.</text>
</comment>
<evidence type="ECO:0000256" key="11">
    <source>
        <dbReference type="HAMAP-Rule" id="MF_00024"/>
    </source>
</evidence>
<feature type="transmembrane region" description="Helical" evidence="11">
    <location>
        <begin position="298"/>
        <end position="318"/>
    </location>
</feature>
<dbReference type="AlphaFoldDB" id="A0A328Q6H0"/>
<feature type="transmembrane region" description="Helical" evidence="11">
    <location>
        <begin position="215"/>
        <end position="235"/>
    </location>
</feature>
<dbReference type="UniPathway" id="UPA00148"/>
<evidence type="ECO:0000256" key="8">
    <source>
        <dbReference type="ARBA" id="ARBA00022692"/>
    </source>
</evidence>
<evidence type="ECO:0000256" key="7">
    <source>
        <dbReference type="ARBA" id="ARBA00022573"/>
    </source>
</evidence>
<protein>
    <recommendedName>
        <fullName evidence="5 11">Probable cobalamin biosynthesis protein CobD</fullName>
    </recommendedName>
</protein>
<sequence>MIYESLIYGISIIFLAILIDMILGEVPTKIHPVVYMGNIISRLKNYLPNTRFSGLLIVLTTNFIVVVVTLLILIILMLINQWLYLIFAALILSTTFSINFLIKSVQDIQNDLNEDINKARKSMSYLVSRDTTQLTESRITSAAIETLSENITDSIISPLFYTALLGLPFGIFFSILFAMIYRASNTMDAMLGYKTKELIDVGYYPAKLDDLLNYIPARITGYYVIFAAFILKYDYKQSYDVMKKYALKTPSPNSGYSMAATAGALNIKLTKENVYELGYGTDKLTKDKITQAINITKVTSILFIITILVIYLIFIVLLM</sequence>
<dbReference type="GO" id="GO:0015420">
    <property type="term" value="F:ABC-type vitamin B12 transporter activity"/>
    <property type="evidence" value="ECO:0007669"/>
    <property type="project" value="UniProtKB-UniRule"/>
</dbReference>
<dbReference type="EMBL" id="NGJK01000097">
    <property type="protein sequence ID" value="RAP02350.1"/>
    <property type="molecule type" value="Genomic_DNA"/>
</dbReference>
<comment type="caution">
    <text evidence="12">The sequence shown here is derived from an EMBL/GenBank/DDBJ whole genome shotgun (WGS) entry which is preliminary data.</text>
</comment>
<evidence type="ECO:0000256" key="10">
    <source>
        <dbReference type="ARBA" id="ARBA00023136"/>
    </source>
</evidence>
<dbReference type="GO" id="GO:0009236">
    <property type="term" value="P:cobalamin biosynthetic process"/>
    <property type="evidence" value="ECO:0007669"/>
    <property type="project" value="UniProtKB-UniRule"/>
</dbReference>
<comment type="subcellular location">
    <subcellularLocation>
        <location evidence="2 11">Cell membrane</location>
        <topology evidence="2 11">Multi-pass membrane protein</topology>
    </subcellularLocation>
</comment>
<evidence type="ECO:0000256" key="3">
    <source>
        <dbReference type="ARBA" id="ARBA00004953"/>
    </source>
</evidence>
<dbReference type="NCBIfam" id="TIGR00380">
    <property type="entry name" value="cobal_cbiB"/>
    <property type="match status" value="1"/>
</dbReference>
<dbReference type="RefSeq" id="WP_112149798.1">
    <property type="nucleotide sequence ID" value="NZ_JAXJAF010000081.1"/>
</dbReference>
<evidence type="ECO:0000256" key="4">
    <source>
        <dbReference type="ARBA" id="ARBA00006263"/>
    </source>
</evidence>
<name>A0A328Q6H0_9EURY</name>
<dbReference type="PANTHER" id="PTHR34308:SF1">
    <property type="entry name" value="COBALAMIN BIOSYNTHESIS PROTEIN CBIB"/>
    <property type="match status" value="1"/>
</dbReference>
<evidence type="ECO:0000256" key="2">
    <source>
        <dbReference type="ARBA" id="ARBA00004651"/>
    </source>
</evidence>
<reference evidence="12 13" key="1">
    <citation type="submission" date="2017-05" db="EMBL/GenBank/DDBJ databases">
        <title>Host range expansion of the Methanosphaera genus to humans and monogastric animals involves recent and extensive reduction in genome content.</title>
        <authorList>
            <person name="Hoedt E.C."/>
            <person name="Volmer J.G."/>
            <person name="Parks D.H."/>
            <person name="Rosewarne C.P."/>
            <person name="Denman S.E."/>
            <person name="Mcsweeney C.S."/>
            <person name="O Cuiv P."/>
            <person name="Hugenholtz P."/>
            <person name="Tyson G.W."/>
            <person name="Morrison M."/>
        </authorList>
    </citation>
    <scope>NUCLEOTIDE SEQUENCE [LARGE SCALE GENOMIC DNA]</scope>
    <source>
        <strain evidence="12 13">PA5</strain>
    </source>
</reference>
<dbReference type="Pfam" id="PF03186">
    <property type="entry name" value="CobD_Cbib"/>
    <property type="match status" value="1"/>
</dbReference>
<evidence type="ECO:0000256" key="9">
    <source>
        <dbReference type="ARBA" id="ARBA00022989"/>
    </source>
</evidence>
<keyword evidence="8 11" id="KW-0812">Transmembrane</keyword>
<evidence type="ECO:0000313" key="12">
    <source>
        <dbReference type="EMBL" id="RAP02350.1"/>
    </source>
</evidence>
<organism evidence="12 13">
    <name type="scientific">Methanosphaera stadtmanae</name>
    <dbReference type="NCBI Taxonomy" id="2317"/>
    <lineage>
        <taxon>Archaea</taxon>
        <taxon>Methanobacteriati</taxon>
        <taxon>Methanobacteriota</taxon>
        <taxon>Methanomada group</taxon>
        <taxon>Methanobacteria</taxon>
        <taxon>Methanobacteriales</taxon>
        <taxon>Methanobacteriaceae</taxon>
        <taxon>Methanosphaera</taxon>
    </lineage>
</organism>
<feature type="transmembrane region" description="Helical" evidence="11">
    <location>
        <begin position="6"/>
        <end position="23"/>
    </location>
</feature>
<feature type="transmembrane region" description="Helical" evidence="11">
    <location>
        <begin position="52"/>
        <end position="76"/>
    </location>
</feature>
<feature type="transmembrane region" description="Helical" evidence="11">
    <location>
        <begin position="82"/>
        <end position="102"/>
    </location>
</feature>
<feature type="transmembrane region" description="Helical" evidence="11">
    <location>
        <begin position="159"/>
        <end position="181"/>
    </location>
</feature>
<dbReference type="GO" id="GO:0005886">
    <property type="term" value="C:plasma membrane"/>
    <property type="evidence" value="ECO:0007669"/>
    <property type="project" value="UniProtKB-SubCell"/>
</dbReference>
<dbReference type="PANTHER" id="PTHR34308">
    <property type="entry name" value="COBALAMIN BIOSYNTHESIS PROTEIN CBIB"/>
    <property type="match status" value="1"/>
</dbReference>
<accession>A0A328Q6H0</accession>
<comment type="similarity">
    <text evidence="4 11">Belongs to the CobD/CbiB family.</text>
</comment>